<keyword evidence="2" id="KW-1185">Reference proteome</keyword>
<proteinExistence type="predicted"/>
<reference evidence="1" key="3">
    <citation type="journal article" date="2017" name="Nature">
        <title>Genome sequence of the progenitor of the wheat D genome Aegilops tauschii.</title>
        <authorList>
            <person name="Luo M.C."/>
            <person name="Gu Y.Q."/>
            <person name="Puiu D."/>
            <person name="Wang H."/>
            <person name="Twardziok S.O."/>
            <person name="Deal K.R."/>
            <person name="Huo N."/>
            <person name="Zhu T."/>
            <person name="Wang L."/>
            <person name="Wang Y."/>
            <person name="McGuire P.E."/>
            <person name="Liu S."/>
            <person name="Long H."/>
            <person name="Ramasamy R.K."/>
            <person name="Rodriguez J.C."/>
            <person name="Van S.L."/>
            <person name="Yuan L."/>
            <person name="Wang Z."/>
            <person name="Xia Z."/>
            <person name="Xiao L."/>
            <person name="Anderson O.D."/>
            <person name="Ouyang S."/>
            <person name="Liang Y."/>
            <person name="Zimin A.V."/>
            <person name="Pertea G."/>
            <person name="Qi P."/>
            <person name="Bennetzen J.L."/>
            <person name="Dai X."/>
            <person name="Dawson M.W."/>
            <person name="Muller H.G."/>
            <person name="Kugler K."/>
            <person name="Rivarola-Duarte L."/>
            <person name="Spannagl M."/>
            <person name="Mayer K.F.X."/>
            <person name="Lu F.H."/>
            <person name="Bevan M.W."/>
            <person name="Leroy P."/>
            <person name="Li P."/>
            <person name="You F.M."/>
            <person name="Sun Q."/>
            <person name="Liu Z."/>
            <person name="Lyons E."/>
            <person name="Wicker T."/>
            <person name="Salzberg S.L."/>
            <person name="Devos K.M."/>
            <person name="Dvorak J."/>
        </authorList>
    </citation>
    <scope>NUCLEOTIDE SEQUENCE [LARGE SCALE GENOMIC DNA]</scope>
    <source>
        <strain evidence="1">cv. AL8/78</strain>
    </source>
</reference>
<dbReference type="EnsemblPlants" id="AET4Gv20054500.15">
    <property type="protein sequence ID" value="AET4Gv20054500.15"/>
    <property type="gene ID" value="AET4Gv20054500"/>
</dbReference>
<reference evidence="2" key="1">
    <citation type="journal article" date="2014" name="Science">
        <title>Ancient hybridizations among the ancestral genomes of bread wheat.</title>
        <authorList>
            <consortium name="International Wheat Genome Sequencing Consortium,"/>
            <person name="Marcussen T."/>
            <person name="Sandve S.R."/>
            <person name="Heier L."/>
            <person name="Spannagl M."/>
            <person name="Pfeifer M."/>
            <person name="Jakobsen K.S."/>
            <person name="Wulff B.B."/>
            <person name="Steuernagel B."/>
            <person name="Mayer K.F."/>
            <person name="Olsen O.A."/>
        </authorList>
    </citation>
    <scope>NUCLEOTIDE SEQUENCE [LARGE SCALE GENOMIC DNA]</scope>
    <source>
        <strain evidence="2">cv. AL8/78</strain>
    </source>
</reference>
<name>A0A453H3V0_AEGTS</name>
<accession>A0A453H3V0</accession>
<reference evidence="2" key="2">
    <citation type="journal article" date="2017" name="Nat. Plants">
        <title>The Aegilops tauschii genome reveals multiple impacts of transposons.</title>
        <authorList>
            <person name="Zhao G."/>
            <person name="Zou C."/>
            <person name="Li K."/>
            <person name="Wang K."/>
            <person name="Li T."/>
            <person name="Gao L."/>
            <person name="Zhang X."/>
            <person name="Wang H."/>
            <person name="Yang Z."/>
            <person name="Liu X."/>
            <person name="Jiang W."/>
            <person name="Mao L."/>
            <person name="Kong X."/>
            <person name="Jiao Y."/>
            <person name="Jia J."/>
        </authorList>
    </citation>
    <scope>NUCLEOTIDE SEQUENCE [LARGE SCALE GENOMIC DNA]</scope>
    <source>
        <strain evidence="2">cv. AL8/78</strain>
    </source>
</reference>
<sequence>MLLVSFTCLPLALSTLLLFHTSSLYNRDGNNQEGRRCRWRIQKSRWYNVAH</sequence>
<organism evidence="1 2">
    <name type="scientific">Aegilops tauschii subsp. strangulata</name>
    <name type="common">Goatgrass</name>
    <dbReference type="NCBI Taxonomy" id="200361"/>
    <lineage>
        <taxon>Eukaryota</taxon>
        <taxon>Viridiplantae</taxon>
        <taxon>Streptophyta</taxon>
        <taxon>Embryophyta</taxon>
        <taxon>Tracheophyta</taxon>
        <taxon>Spermatophyta</taxon>
        <taxon>Magnoliopsida</taxon>
        <taxon>Liliopsida</taxon>
        <taxon>Poales</taxon>
        <taxon>Poaceae</taxon>
        <taxon>BOP clade</taxon>
        <taxon>Pooideae</taxon>
        <taxon>Triticodae</taxon>
        <taxon>Triticeae</taxon>
        <taxon>Triticinae</taxon>
        <taxon>Aegilops</taxon>
    </lineage>
</organism>
<evidence type="ECO:0000313" key="1">
    <source>
        <dbReference type="EnsemblPlants" id="AET4Gv20054500.15"/>
    </source>
</evidence>
<reference evidence="1" key="5">
    <citation type="journal article" date="2021" name="G3 (Bethesda)">
        <title>Aegilops tauschii genome assembly Aet v5.0 features greater sequence contiguity and improved annotation.</title>
        <authorList>
            <person name="Wang L."/>
            <person name="Zhu T."/>
            <person name="Rodriguez J.C."/>
            <person name="Deal K.R."/>
            <person name="Dubcovsky J."/>
            <person name="McGuire P.E."/>
            <person name="Lux T."/>
            <person name="Spannagl M."/>
            <person name="Mayer K.F.X."/>
            <person name="Baldrich P."/>
            <person name="Meyers B.C."/>
            <person name="Huo N."/>
            <person name="Gu Y.Q."/>
            <person name="Zhou H."/>
            <person name="Devos K.M."/>
            <person name="Bennetzen J.L."/>
            <person name="Unver T."/>
            <person name="Budak H."/>
            <person name="Gulick P.J."/>
            <person name="Galiba G."/>
            <person name="Kalapos B."/>
            <person name="Nelson D.R."/>
            <person name="Li P."/>
            <person name="You F.M."/>
            <person name="Luo M.C."/>
            <person name="Dvorak J."/>
        </authorList>
    </citation>
    <scope>NUCLEOTIDE SEQUENCE [LARGE SCALE GENOMIC DNA]</scope>
    <source>
        <strain evidence="1">cv. AL8/78</strain>
    </source>
</reference>
<evidence type="ECO:0000313" key="2">
    <source>
        <dbReference type="Proteomes" id="UP000015105"/>
    </source>
</evidence>
<reference evidence="1" key="4">
    <citation type="submission" date="2019-03" db="UniProtKB">
        <authorList>
            <consortium name="EnsemblPlants"/>
        </authorList>
    </citation>
    <scope>IDENTIFICATION</scope>
</reference>
<protein>
    <submittedName>
        <fullName evidence="1">Uncharacterized protein</fullName>
    </submittedName>
</protein>
<dbReference type="Gramene" id="AET4Gv20054500.15">
    <property type="protein sequence ID" value="AET4Gv20054500.15"/>
    <property type="gene ID" value="AET4Gv20054500"/>
</dbReference>
<dbReference type="AlphaFoldDB" id="A0A453H3V0"/>
<dbReference type="Proteomes" id="UP000015105">
    <property type="component" value="Chromosome 4D"/>
</dbReference>